<dbReference type="EMBL" id="JAQIZZ010000007">
    <property type="protein sequence ID" value="KAJ5532296.1"/>
    <property type="molecule type" value="Genomic_DNA"/>
</dbReference>
<dbReference type="Gene3D" id="1.20.58.320">
    <property type="entry name" value="TPR-like"/>
    <property type="match status" value="1"/>
</dbReference>
<evidence type="ECO:0000313" key="1">
    <source>
        <dbReference type="EMBL" id="KAJ5532296.1"/>
    </source>
</evidence>
<protein>
    <recommendedName>
        <fullName evidence="3">DUF924-domain-containing protein</fullName>
    </recommendedName>
</protein>
<name>A0AAD6GCA3_9EURO</name>
<evidence type="ECO:0008006" key="3">
    <source>
        <dbReference type="Google" id="ProtNLM"/>
    </source>
</evidence>
<dbReference type="Pfam" id="PF06041">
    <property type="entry name" value="DUF924"/>
    <property type="match status" value="1"/>
</dbReference>
<reference evidence="1 2" key="1">
    <citation type="journal article" date="2023" name="IMA Fungus">
        <title>Comparative genomic study of the Penicillium genus elucidates a diverse pangenome and 15 lateral gene transfer events.</title>
        <authorList>
            <person name="Petersen C."/>
            <person name="Sorensen T."/>
            <person name="Nielsen M.R."/>
            <person name="Sondergaard T.E."/>
            <person name="Sorensen J.L."/>
            <person name="Fitzpatrick D.A."/>
            <person name="Frisvad J.C."/>
            <person name="Nielsen K.L."/>
        </authorList>
    </citation>
    <scope>NUCLEOTIDE SEQUENCE [LARGE SCALE GENOMIC DNA]</scope>
    <source>
        <strain evidence="1 2">IBT 35679</strain>
    </source>
</reference>
<accession>A0AAD6GCA3</accession>
<dbReference type="InterPro" id="IPR010323">
    <property type="entry name" value="DUF924"/>
</dbReference>
<organism evidence="1 2">
    <name type="scientific">Penicillium frequentans</name>
    <dbReference type="NCBI Taxonomy" id="3151616"/>
    <lineage>
        <taxon>Eukaryota</taxon>
        <taxon>Fungi</taxon>
        <taxon>Dikarya</taxon>
        <taxon>Ascomycota</taxon>
        <taxon>Pezizomycotina</taxon>
        <taxon>Eurotiomycetes</taxon>
        <taxon>Eurotiomycetidae</taxon>
        <taxon>Eurotiales</taxon>
        <taxon>Aspergillaceae</taxon>
        <taxon>Penicillium</taxon>
    </lineage>
</organism>
<dbReference type="AlphaFoldDB" id="A0AAD6GCA3"/>
<dbReference type="SUPFAM" id="SSF48452">
    <property type="entry name" value="TPR-like"/>
    <property type="match status" value="1"/>
</dbReference>
<evidence type="ECO:0000313" key="2">
    <source>
        <dbReference type="Proteomes" id="UP001220324"/>
    </source>
</evidence>
<dbReference type="Gene3D" id="1.25.40.10">
    <property type="entry name" value="Tetratricopeptide repeat domain"/>
    <property type="match status" value="1"/>
</dbReference>
<sequence length="321" mass="36548">MSLALASKFNTSRLGLLTRQTLKPALLPQTRLLASLSVHRPAIIKSTTQGFHIHPSARKYYAIQPRMASVSTDLKQTLTPSLLEDIRTFWFDHLSDEKSLILPGQSEMKRWFATDAEFDKACVAQFQPALEAILSSGVTATEILSAVDTKNSLTWLSLVLLLDQVPRNCYRGPESKKVFTSFDPLACDIALKAISLGIPTQNPIRYMLSYRFWFHLPLMHSEDLGVHHQAVKVQEETARDMEAFLKVERDSLDEDERGCFDTLFQKKDFLKGWLDNTLDFEKRHLVIVEQFGRYPHRNKALGRVSTEEEVKYLENGGETFG</sequence>
<proteinExistence type="predicted"/>
<keyword evidence="2" id="KW-1185">Reference proteome</keyword>
<comment type="caution">
    <text evidence="1">The sequence shown here is derived from an EMBL/GenBank/DDBJ whole genome shotgun (WGS) entry which is preliminary data.</text>
</comment>
<dbReference type="Proteomes" id="UP001220324">
    <property type="component" value="Unassembled WGS sequence"/>
</dbReference>
<gene>
    <name evidence="1" type="ORF">N7494_008848</name>
</gene>
<dbReference type="InterPro" id="IPR011990">
    <property type="entry name" value="TPR-like_helical_dom_sf"/>
</dbReference>